<dbReference type="EMBL" id="WMJY01000002">
    <property type="protein sequence ID" value="MTH28565.1"/>
    <property type="molecule type" value="Genomic_DNA"/>
</dbReference>
<dbReference type="InterPro" id="IPR045380">
    <property type="entry name" value="LD_TPept_scaffold_dom"/>
</dbReference>
<evidence type="ECO:0000313" key="10">
    <source>
        <dbReference type="Proteomes" id="UP000488936"/>
    </source>
</evidence>
<evidence type="ECO:0000259" key="8">
    <source>
        <dbReference type="PROSITE" id="PS52029"/>
    </source>
</evidence>
<reference evidence="9 10" key="1">
    <citation type="journal article" date="2006" name="Int. J. Syst. Evol. Microbiol.">
        <title>Myroides pelagicus sp. nov., isolated from seawater in Thailand.</title>
        <authorList>
            <person name="Yoon J."/>
            <person name="Maneerat S."/>
            <person name="Kawai F."/>
            <person name="Yokota A."/>
        </authorList>
    </citation>
    <scope>NUCLEOTIDE SEQUENCE [LARGE SCALE GENOMIC DNA]</scope>
    <source>
        <strain evidence="9 10">SM1T</strain>
    </source>
</reference>
<evidence type="ECO:0000256" key="5">
    <source>
        <dbReference type="ARBA" id="ARBA00022984"/>
    </source>
</evidence>
<dbReference type="GO" id="GO:0008360">
    <property type="term" value="P:regulation of cell shape"/>
    <property type="evidence" value="ECO:0007669"/>
    <property type="project" value="UniProtKB-UniRule"/>
</dbReference>
<dbReference type="InterPro" id="IPR038063">
    <property type="entry name" value="Transpep_catalytic_dom"/>
</dbReference>
<dbReference type="InterPro" id="IPR036365">
    <property type="entry name" value="PGBD-like_sf"/>
</dbReference>
<dbReference type="InterPro" id="IPR052905">
    <property type="entry name" value="LD-transpeptidase_YkuD-like"/>
</dbReference>
<dbReference type="Proteomes" id="UP000488936">
    <property type="component" value="Unassembled WGS sequence"/>
</dbReference>
<dbReference type="InterPro" id="IPR005490">
    <property type="entry name" value="LD_TPept_cat_dom"/>
</dbReference>
<dbReference type="Pfam" id="PF01471">
    <property type="entry name" value="PG_binding_1"/>
    <property type="match status" value="1"/>
</dbReference>
<dbReference type="InterPro" id="IPR002477">
    <property type="entry name" value="Peptidoglycan-bd-like"/>
</dbReference>
<dbReference type="PANTHER" id="PTHR41533">
    <property type="entry name" value="L,D-TRANSPEPTIDASE HI_1667-RELATED"/>
    <property type="match status" value="1"/>
</dbReference>
<dbReference type="RefSeq" id="WP_155034556.1">
    <property type="nucleotide sequence ID" value="NZ_JAYMMG010000001.1"/>
</dbReference>
<dbReference type="AlphaFoldDB" id="A0A7K1GHY8"/>
<dbReference type="SUPFAM" id="SSF47090">
    <property type="entry name" value="PGBD-like"/>
    <property type="match status" value="1"/>
</dbReference>
<keyword evidence="4 7" id="KW-0133">Cell shape</keyword>
<dbReference type="Pfam" id="PF03734">
    <property type="entry name" value="YkuD"/>
    <property type="match status" value="1"/>
</dbReference>
<evidence type="ECO:0000256" key="4">
    <source>
        <dbReference type="ARBA" id="ARBA00022960"/>
    </source>
</evidence>
<dbReference type="UniPathway" id="UPA00219"/>
<feature type="active site" description="Nucleophile" evidence="7">
    <location>
        <position position="450"/>
    </location>
</feature>
<evidence type="ECO:0000256" key="3">
    <source>
        <dbReference type="ARBA" id="ARBA00022679"/>
    </source>
</evidence>
<protein>
    <submittedName>
        <fullName evidence="9">L,D-transpeptidase family protein</fullName>
    </submittedName>
</protein>
<proteinExistence type="inferred from homology"/>
<dbReference type="GO" id="GO:0071555">
    <property type="term" value="P:cell wall organization"/>
    <property type="evidence" value="ECO:0007669"/>
    <property type="project" value="UniProtKB-UniRule"/>
</dbReference>
<gene>
    <name evidence="9" type="ORF">GJV77_01305</name>
</gene>
<comment type="caution">
    <text evidence="9">The sequence shown here is derived from an EMBL/GenBank/DDBJ whole genome shotgun (WGS) entry which is preliminary data.</text>
</comment>
<comment type="similarity">
    <text evidence="2">Belongs to the YkuD family.</text>
</comment>
<comment type="pathway">
    <text evidence="1 7">Cell wall biogenesis; peptidoglycan biosynthesis.</text>
</comment>
<keyword evidence="3" id="KW-0808">Transferase</keyword>
<dbReference type="GO" id="GO:0004180">
    <property type="term" value="F:carboxypeptidase activity"/>
    <property type="evidence" value="ECO:0007669"/>
    <property type="project" value="UniProtKB-ARBA"/>
</dbReference>
<evidence type="ECO:0000256" key="7">
    <source>
        <dbReference type="PROSITE-ProRule" id="PRU01373"/>
    </source>
</evidence>
<dbReference type="OrthoDB" id="9778545at2"/>
<organism evidence="9 10">
    <name type="scientific">Myroides pelagicus</name>
    <dbReference type="NCBI Taxonomy" id="270914"/>
    <lineage>
        <taxon>Bacteria</taxon>
        <taxon>Pseudomonadati</taxon>
        <taxon>Bacteroidota</taxon>
        <taxon>Flavobacteriia</taxon>
        <taxon>Flavobacteriales</taxon>
        <taxon>Flavobacteriaceae</taxon>
        <taxon>Myroides</taxon>
    </lineage>
</organism>
<dbReference type="Pfam" id="PF20142">
    <property type="entry name" value="Scaffold"/>
    <property type="match status" value="1"/>
</dbReference>
<evidence type="ECO:0000313" key="9">
    <source>
        <dbReference type="EMBL" id="MTH28565.1"/>
    </source>
</evidence>
<name>A0A7K1GHY8_9FLAO</name>
<dbReference type="PROSITE" id="PS52029">
    <property type="entry name" value="LD_TPASE"/>
    <property type="match status" value="1"/>
</dbReference>
<dbReference type="GO" id="GO:0009252">
    <property type="term" value="P:peptidoglycan biosynthetic process"/>
    <property type="evidence" value="ECO:0007669"/>
    <property type="project" value="UniProtKB-UniPathway"/>
</dbReference>
<keyword evidence="6 7" id="KW-0961">Cell wall biogenesis/degradation</keyword>
<keyword evidence="10" id="KW-1185">Reference proteome</keyword>
<evidence type="ECO:0000256" key="6">
    <source>
        <dbReference type="ARBA" id="ARBA00023316"/>
    </source>
</evidence>
<accession>A0A7K1GHY8</accession>
<dbReference type="CDD" id="cd16913">
    <property type="entry name" value="YkuD_like"/>
    <property type="match status" value="1"/>
</dbReference>
<dbReference type="GO" id="GO:0016740">
    <property type="term" value="F:transferase activity"/>
    <property type="evidence" value="ECO:0007669"/>
    <property type="project" value="UniProtKB-KW"/>
</dbReference>
<dbReference type="SUPFAM" id="SSF141523">
    <property type="entry name" value="L,D-transpeptidase catalytic domain-like"/>
    <property type="match status" value="1"/>
</dbReference>
<feature type="active site" description="Proton donor/acceptor" evidence="7">
    <location>
        <position position="431"/>
    </location>
</feature>
<sequence>MKKLYYILFLSSILFSCKDQGQKQGLDEQLLNDVKDIVIKQVPVKVDSLLLVKQKKEIIALYSADKPETLWYDNTNRQQYINVIENNYKEGILQKKGLHIDSLTYYHKMYEELNPLQKAQADILFNTSFLKNVNNYYNGVVNPRKISKEWDLKPKEIDASAYLLSALKNKTITQAFDSLRPTHQVYGSLKHKLEDLYKIQEDTLQAITQDLVLNDTIEGIKTLKKHLNFISRLSDSIAIDDIYNEPLKSSIEKFQSDKKLTVTGLPSADLVKAVVNEESRIKEKLILNLERWRWFPHDLGENYILINIPDFSLVTVAKQDTIRSHKVIVGTTKRMTPILTSKLTVISINPTWTVPPTILKNDVTPKAIKDSTYFNKRNFTIYERATGKEISPENWNAEKYGSYRYVQKGGPGNTLGRIKFMFNNNHSVYLHDTPNRGYFNRTNRNMSSGCVRVQDPFSLAEYIFQVQNKDISEEKIKEVLDSHETTNYGVSKTPIYIHQLYWTIQVDKHGKITEFKDVYNFDNDLYKRLK</sequence>
<evidence type="ECO:0000256" key="1">
    <source>
        <dbReference type="ARBA" id="ARBA00004752"/>
    </source>
</evidence>
<dbReference type="PANTHER" id="PTHR41533:SF2">
    <property type="entry name" value="BLR7131 PROTEIN"/>
    <property type="match status" value="1"/>
</dbReference>
<evidence type="ECO:0000256" key="2">
    <source>
        <dbReference type="ARBA" id="ARBA00005992"/>
    </source>
</evidence>
<keyword evidence="5 7" id="KW-0573">Peptidoglycan synthesis</keyword>
<dbReference type="PROSITE" id="PS51257">
    <property type="entry name" value="PROKAR_LIPOPROTEIN"/>
    <property type="match status" value="1"/>
</dbReference>
<feature type="domain" description="L,D-TPase catalytic" evidence="8">
    <location>
        <begin position="302"/>
        <end position="479"/>
    </location>
</feature>
<dbReference type="Gene3D" id="2.40.440.10">
    <property type="entry name" value="L,D-transpeptidase catalytic domain-like"/>
    <property type="match status" value="1"/>
</dbReference>